<dbReference type="EMBL" id="SGPL01000535">
    <property type="protein sequence ID" value="THH11045.1"/>
    <property type="molecule type" value="Genomic_DNA"/>
</dbReference>
<dbReference type="Proteomes" id="UP000310158">
    <property type="component" value="Unassembled WGS sequence"/>
</dbReference>
<evidence type="ECO:0000313" key="2">
    <source>
        <dbReference type="EMBL" id="THH11045.1"/>
    </source>
</evidence>
<accession>A0A4S4LH51</accession>
<organism evidence="2 3">
    <name type="scientific">Bondarzewia mesenterica</name>
    <dbReference type="NCBI Taxonomy" id="1095465"/>
    <lineage>
        <taxon>Eukaryota</taxon>
        <taxon>Fungi</taxon>
        <taxon>Dikarya</taxon>
        <taxon>Basidiomycota</taxon>
        <taxon>Agaricomycotina</taxon>
        <taxon>Agaricomycetes</taxon>
        <taxon>Russulales</taxon>
        <taxon>Bondarzewiaceae</taxon>
        <taxon>Bondarzewia</taxon>
    </lineage>
</organism>
<protein>
    <submittedName>
        <fullName evidence="2">Uncharacterized protein</fullName>
    </submittedName>
</protein>
<feature type="region of interest" description="Disordered" evidence="1">
    <location>
        <begin position="1"/>
        <end position="20"/>
    </location>
</feature>
<sequence>MSHSPPPPTAPSASGQARSEQGDRNMLFSFTPTPMVFPTVYFPATSSKPDAPAIRQMKFEGITWRVTQQHIQEQRLTLRMLKLQEQEEELRLREAEQHIGSIRHSMEWYSISRVSDDEDEALSEDSTPSDAEADQCIVYHVPELASLCISSFRQLHDDIERKHGLTSRVLIYGFVVCPLVFSLTSFFCTMTSTPGSSSTMSSPVNEQSLSARTLLSTADFNLYDSGLRDRVVWFRETQGDVLVLRPTDKDDARSSPVSASLGCIVDIDYDNYWLTSDAHYTGQGTYPQPFDKAKPTCYVKQSTNPAYADDFTNVVQNLCYLQDIMERKAKSNDYSGYLDLKKVTAEEKRESVGLRHEFTTAGWPVETDAAKRQLESIQSTHRVNPIPAYDSDSNLIRPSMYRETLARATVALCIRLLHYTIKRIIPKAPTTFTDFFVADIEKIRVVSAPISVTSRKRMLAMTDPSSISERVFEKRRKSP</sequence>
<comment type="caution">
    <text evidence="2">The sequence shown here is derived from an EMBL/GenBank/DDBJ whole genome shotgun (WGS) entry which is preliminary data.</text>
</comment>
<dbReference type="AlphaFoldDB" id="A0A4S4LH51"/>
<reference evidence="2 3" key="1">
    <citation type="submission" date="2019-02" db="EMBL/GenBank/DDBJ databases">
        <title>Genome sequencing of the rare red list fungi Bondarzewia mesenterica.</title>
        <authorList>
            <person name="Buettner E."/>
            <person name="Kellner H."/>
        </authorList>
    </citation>
    <scope>NUCLEOTIDE SEQUENCE [LARGE SCALE GENOMIC DNA]</scope>
    <source>
        <strain evidence="2 3">DSM 108281</strain>
    </source>
</reference>
<evidence type="ECO:0000256" key="1">
    <source>
        <dbReference type="SAM" id="MobiDB-lite"/>
    </source>
</evidence>
<gene>
    <name evidence="2" type="ORF">EW146_g8173</name>
</gene>
<evidence type="ECO:0000313" key="3">
    <source>
        <dbReference type="Proteomes" id="UP000310158"/>
    </source>
</evidence>
<name>A0A4S4LH51_9AGAM</name>
<keyword evidence="3" id="KW-1185">Reference proteome</keyword>
<dbReference type="OrthoDB" id="2685635at2759"/>
<proteinExistence type="predicted"/>
<feature type="compositionally biased region" description="Pro residues" evidence="1">
    <location>
        <begin position="1"/>
        <end position="10"/>
    </location>
</feature>